<dbReference type="eggNOG" id="KOG0061">
    <property type="taxonomic scope" value="Eukaryota"/>
</dbReference>
<dbReference type="InterPro" id="IPR003593">
    <property type="entry name" value="AAA+_ATPase"/>
</dbReference>
<keyword evidence="2" id="KW-0813">Transport</keyword>
<keyword evidence="4" id="KW-0547">Nucleotide-binding</keyword>
<dbReference type="Proteomes" id="UP000053664">
    <property type="component" value="Unassembled WGS sequence"/>
</dbReference>
<evidence type="ECO:0000256" key="3">
    <source>
        <dbReference type="ARBA" id="ARBA00022692"/>
    </source>
</evidence>
<dbReference type="InterPro" id="IPR000742">
    <property type="entry name" value="EGF"/>
</dbReference>
<evidence type="ECO:0000256" key="2">
    <source>
        <dbReference type="ARBA" id="ARBA00022448"/>
    </source>
</evidence>
<evidence type="ECO:0000256" key="1">
    <source>
        <dbReference type="ARBA" id="ARBA00004141"/>
    </source>
</evidence>
<keyword evidence="6 9" id="KW-1133">Transmembrane helix</keyword>
<feature type="transmembrane region" description="Helical" evidence="9">
    <location>
        <begin position="989"/>
        <end position="1009"/>
    </location>
</feature>
<dbReference type="PROSITE" id="PS50893">
    <property type="entry name" value="ABC_TRANSPORTER_2"/>
    <property type="match status" value="1"/>
</dbReference>
<name>A0A061H5B3_9BASI</name>
<sequence length="1016" mass="107362">MPSDASALSFYHTCPPGLAPSNTTTKLCDAATCGSIYQPPDGRPRKPSGDAQCACDPGFTGVNCNVCSGAGSCSARRGTASPSSPSGALTLTGDSSVVCYNQPDAVRTTFIDCDVVQPTIQAVFPKPMTMAMTKVGATPDDFAATGVAPWPQMPNTTLASVFYDGVEQFYCQASNCASRNSTQSAALGKSRFGTTSTQCDNLQCYCIPGTVMCGGGALDLTPIINGLSGALGMPCDFIDPKAPEGTTADCAFQGNLLNNLLGDGGLPLKQCRFGSCVTEGQIHAHWRDQALAGGETGNGDRLSGPLIGGLAVLGVFVASLLALVAFGVWRRREAARRPARLDPAPVGLVWKRIDYGLAPRNRLGIRRRGGPVGSSRLVDGSSTKPLRSSGDSRNEKAPISPAYDADHRHQLAHPTLHFDDPEAGHGSDHILHSVSGRVEPGQMLALLGPSGAGKSSLVDILAGRSKSGRVAGEVAFLRAADGAGARPGTGTGNGSTRAIAFVDQDDALPAFSTVREALRMAADLSLPESVSDKSGLVEEVIDLLGLTLVADRRIGDHSRRGVSGGERRRVSIGCALVARPRILVADEPLSGLDSFSASRVVAAFRNLARGAGELGSTSVIMTVHQPSSEIFHTFDVVMLMAAGRVLYTGPPSESLAWCEAQGEPCPTGHNVADHLLKIAFNPEQRTRRVSEPSYQDSRSDPSSSSAPPSSSSSSSSSSPGVAAGAAWAREAGNEPCTTFMTQLSTLSRRAWQTALRDRAGPLAHLVGAVTIGLLVGGCFYQVDLTIAGFQNRVGSMYFLFILLCFAALSASTTLARSRALMVRERSNGLYGAVAWLVSFVLFDAVLLRLIPTLLFTTILYWMVGLKADAVTFFEFVLIAFLLHESVALVDMILSALIEDLSVTILMAGSFILFNIGYGGFLLNLDQIPAVLRWLQWLSPLKYALEAVSVHELKGLDLKDTVAGVGIQTSVSVFAGNLFGFRDGAFYRDLLILALPFNLGVFGLLCLVVWSRMRETR</sequence>
<proteinExistence type="predicted"/>
<dbReference type="Gene3D" id="3.40.50.300">
    <property type="entry name" value="P-loop containing nucleotide triphosphate hydrolases"/>
    <property type="match status" value="1"/>
</dbReference>
<evidence type="ECO:0000259" key="10">
    <source>
        <dbReference type="PROSITE" id="PS50893"/>
    </source>
</evidence>
<dbReference type="GO" id="GO:0005524">
    <property type="term" value="F:ATP binding"/>
    <property type="evidence" value="ECO:0007669"/>
    <property type="project" value="UniProtKB-KW"/>
</dbReference>
<dbReference type="OrthoDB" id="66620at2759"/>
<accession>A0A061H5B3</accession>
<evidence type="ECO:0000256" key="9">
    <source>
        <dbReference type="SAM" id="Phobius"/>
    </source>
</evidence>
<dbReference type="InterPro" id="IPR050352">
    <property type="entry name" value="ABCG_transporters"/>
</dbReference>
<dbReference type="InterPro" id="IPR013525">
    <property type="entry name" value="ABC2_TM"/>
</dbReference>
<evidence type="ECO:0000256" key="7">
    <source>
        <dbReference type="ARBA" id="ARBA00023136"/>
    </source>
</evidence>
<dbReference type="KEGG" id="pfp:PFL1_04404"/>
<comment type="subcellular location">
    <subcellularLocation>
        <location evidence="1">Membrane</location>
        <topology evidence="1">Multi-pass membrane protein</topology>
    </subcellularLocation>
</comment>
<dbReference type="InterPro" id="IPR017871">
    <property type="entry name" value="ABC_transporter-like_CS"/>
</dbReference>
<feature type="domain" description="ABC transporter" evidence="10">
    <location>
        <begin position="416"/>
        <end position="667"/>
    </location>
</feature>
<dbReference type="PANTHER" id="PTHR48041:SF91">
    <property type="entry name" value="ABC TRANSPORTER G FAMILY MEMBER 28"/>
    <property type="match status" value="1"/>
</dbReference>
<gene>
    <name evidence="11" type="ORF">PFL1_04404</name>
</gene>
<dbReference type="Pfam" id="PF01061">
    <property type="entry name" value="ABC2_membrane"/>
    <property type="match status" value="1"/>
</dbReference>
<dbReference type="PANTHER" id="PTHR48041">
    <property type="entry name" value="ABC TRANSPORTER G FAMILY MEMBER 28"/>
    <property type="match status" value="1"/>
</dbReference>
<feature type="transmembrane region" description="Helical" evidence="9">
    <location>
        <begin position="900"/>
        <end position="922"/>
    </location>
</feature>
<dbReference type="RefSeq" id="XP_007880120.1">
    <property type="nucleotide sequence ID" value="XM_007881929.1"/>
</dbReference>
<feature type="region of interest" description="Disordered" evidence="8">
    <location>
        <begin position="686"/>
        <end position="718"/>
    </location>
</feature>
<dbReference type="GO" id="GO:0016020">
    <property type="term" value="C:membrane"/>
    <property type="evidence" value="ECO:0007669"/>
    <property type="project" value="UniProtKB-SubCell"/>
</dbReference>
<dbReference type="GeneID" id="19318508"/>
<dbReference type="AlphaFoldDB" id="A0A061H5B3"/>
<protein>
    <recommendedName>
        <fullName evidence="10">ABC transporter domain-containing protein</fullName>
    </recommendedName>
</protein>
<dbReference type="SMART" id="SM00382">
    <property type="entry name" value="AAA"/>
    <property type="match status" value="1"/>
</dbReference>
<reference evidence="11 12" key="1">
    <citation type="journal article" date="2013" name="Plant Cell">
        <title>The transition from a phytopathogenic smut ancestor to an anamorphic biocontrol agent deciphered by comparative whole-genome analysis.</title>
        <authorList>
            <person name="Lefebvre F."/>
            <person name="Joly D.L."/>
            <person name="Labbe C."/>
            <person name="Teichmann B."/>
            <person name="Linning R."/>
            <person name="Belzile F."/>
            <person name="Bakkeren G."/>
            <person name="Belanger R.R."/>
        </authorList>
    </citation>
    <scope>NUCLEOTIDE SEQUENCE [LARGE SCALE GENOMIC DNA]</scope>
    <source>
        <strain evidence="11 12">PF-1</strain>
    </source>
</reference>
<dbReference type="InterPro" id="IPR027417">
    <property type="entry name" value="P-loop_NTPase"/>
</dbReference>
<feature type="transmembrane region" description="Helical" evidence="9">
    <location>
        <begin position="306"/>
        <end position="329"/>
    </location>
</feature>
<dbReference type="PROSITE" id="PS00211">
    <property type="entry name" value="ABC_TRANSPORTER_1"/>
    <property type="match status" value="1"/>
</dbReference>
<organism evidence="11 12">
    <name type="scientific">Pseudozyma flocculosa PF-1</name>
    <dbReference type="NCBI Taxonomy" id="1277687"/>
    <lineage>
        <taxon>Eukaryota</taxon>
        <taxon>Fungi</taxon>
        <taxon>Dikarya</taxon>
        <taxon>Basidiomycota</taxon>
        <taxon>Ustilaginomycotina</taxon>
        <taxon>Ustilaginomycetes</taxon>
        <taxon>Ustilaginales</taxon>
        <taxon>Ustilaginaceae</taxon>
        <taxon>Pseudozyma</taxon>
    </lineage>
</organism>
<evidence type="ECO:0000256" key="8">
    <source>
        <dbReference type="SAM" id="MobiDB-lite"/>
    </source>
</evidence>
<evidence type="ECO:0000256" key="5">
    <source>
        <dbReference type="ARBA" id="ARBA00022840"/>
    </source>
</evidence>
<keyword evidence="3 9" id="KW-0812">Transmembrane</keyword>
<feature type="compositionally biased region" description="Low complexity" evidence="8">
    <location>
        <begin position="700"/>
        <end position="718"/>
    </location>
</feature>
<evidence type="ECO:0000313" key="12">
    <source>
        <dbReference type="Proteomes" id="UP000053664"/>
    </source>
</evidence>
<feature type="region of interest" description="Disordered" evidence="8">
    <location>
        <begin position="364"/>
        <end position="402"/>
    </location>
</feature>
<dbReference type="InterPro" id="IPR003439">
    <property type="entry name" value="ABC_transporter-like_ATP-bd"/>
</dbReference>
<feature type="transmembrane region" description="Helical" evidence="9">
    <location>
        <begin position="827"/>
        <end position="850"/>
    </location>
</feature>
<dbReference type="HOGENOM" id="CLU_000604_57_1_1"/>
<dbReference type="GO" id="GO:0140359">
    <property type="term" value="F:ABC-type transporter activity"/>
    <property type="evidence" value="ECO:0007669"/>
    <property type="project" value="InterPro"/>
</dbReference>
<evidence type="ECO:0000256" key="6">
    <source>
        <dbReference type="ARBA" id="ARBA00022989"/>
    </source>
</evidence>
<evidence type="ECO:0000313" key="11">
    <source>
        <dbReference type="EMBL" id="EPQ28077.1"/>
    </source>
</evidence>
<feature type="transmembrane region" description="Helical" evidence="9">
    <location>
        <begin position="794"/>
        <end position="815"/>
    </location>
</feature>
<keyword evidence="5" id="KW-0067">ATP-binding</keyword>
<dbReference type="SUPFAM" id="SSF52540">
    <property type="entry name" value="P-loop containing nucleoside triphosphate hydrolases"/>
    <property type="match status" value="1"/>
</dbReference>
<feature type="compositionally biased region" description="Polar residues" evidence="8">
    <location>
        <begin position="380"/>
        <end position="389"/>
    </location>
</feature>
<dbReference type="Pfam" id="PF00005">
    <property type="entry name" value="ABC_tran"/>
    <property type="match status" value="1"/>
</dbReference>
<keyword evidence="7 9" id="KW-0472">Membrane</keyword>
<dbReference type="PROSITE" id="PS00022">
    <property type="entry name" value="EGF_1"/>
    <property type="match status" value="1"/>
</dbReference>
<dbReference type="EMBL" id="KE361636">
    <property type="protein sequence ID" value="EPQ28077.1"/>
    <property type="molecule type" value="Genomic_DNA"/>
</dbReference>
<feature type="transmembrane region" description="Helical" evidence="9">
    <location>
        <begin position="870"/>
        <end position="893"/>
    </location>
</feature>
<dbReference type="GO" id="GO:0016887">
    <property type="term" value="F:ATP hydrolysis activity"/>
    <property type="evidence" value="ECO:0007669"/>
    <property type="project" value="InterPro"/>
</dbReference>
<evidence type="ECO:0000256" key="4">
    <source>
        <dbReference type="ARBA" id="ARBA00022741"/>
    </source>
</evidence>
<feature type="transmembrane region" description="Helical" evidence="9">
    <location>
        <begin position="762"/>
        <end position="782"/>
    </location>
</feature>